<dbReference type="RefSeq" id="WP_145073454.1">
    <property type="nucleotide sequence ID" value="NZ_CP036298.1"/>
</dbReference>
<evidence type="ECO:0008006" key="3">
    <source>
        <dbReference type="Google" id="ProtNLM"/>
    </source>
</evidence>
<organism evidence="1 2">
    <name type="scientific">Aureliella helgolandensis</name>
    <dbReference type="NCBI Taxonomy" id="2527968"/>
    <lineage>
        <taxon>Bacteria</taxon>
        <taxon>Pseudomonadati</taxon>
        <taxon>Planctomycetota</taxon>
        <taxon>Planctomycetia</taxon>
        <taxon>Pirellulales</taxon>
        <taxon>Pirellulaceae</taxon>
        <taxon>Aureliella</taxon>
    </lineage>
</organism>
<dbReference type="SUPFAM" id="SSF143880">
    <property type="entry name" value="NE0471 N-terminal domain-like"/>
    <property type="match status" value="1"/>
</dbReference>
<dbReference type="KEGG" id="ahel:Q31a_05120"/>
<keyword evidence="2" id="KW-1185">Reference proteome</keyword>
<gene>
    <name evidence="1" type="ORF">Q31a_05120</name>
</gene>
<name>A0A518G0U4_9BACT</name>
<proteinExistence type="predicted"/>
<dbReference type="EMBL" id="CP036298">
    <property type="protein sequence ID" value="QDV22228.1"/>
    <property type="molecule type" value="Genomic_DNA"/>
</dbReference>
<evidence type="ECO:0000313" key="2">
    <source>
        <dbReference type="Proteomes" id="UP000318017"/>
    </source>
</evidence>
<dbReference type="AlphaFoldDB" id="A0A518G0U4"/>
<dbReference type="Gene3D" id="3.30.2020.10">
    <property type="entry name" value="NE0471-like N-terminal domain"/>
    <property type="match status" value="1"/>
</dbReference>
<dbReference type="OrthoDB" id="162796at2"/>
<reference evidence="1 2" key="1">
    <citation type="submission" date="2019-02" db="EMBL/GenBank/DDBJ databases">
        <title>Deep-cultivation of Planctomycetes and their phenomic and genomic characterization uncovers novel biology.</title>
        <authorList>
            <person name="Wiegand S."/>
            <person name="Jogler M."/>
            <person name="Boedeker C."/>
            <person name="Pinto D."/>
            <person name="Vollmers J."/>
            <person name="Rivas-Marin E."/>
            <person name="Kohn T."/>
            <person name="Peeters S.H."/>
            <person name="Heuer A."/>
            <person name="Rast P."/>
            <person name="Oberbeckmann S."/>
            <person name="Bunk B."/>
            <person name="Jeske O."/>
            <person name="Meyerdierks A."/>
            <person name="Storesund J.E."/>
            <person name="Kallscheuer N."/>
            <person name="Luecker S."/>
            <person name="Lage O.M."/>
            <person name="Pohl T."/>
            <person name="Merkel B.J."/>
            <person name="Hornburger P."/>
            <person name="Mueller R.-W."/>
            <person name="Bruemmer F."/>
            <person name="Labrenz M."/>
            <person name="Spormann A.M."/>
            <person name="Op den Camp H."/>
            <person name="Overmann J."/>
            <person name="Amann R."/>
            <person name="Jetten M.S.M."/>
            <person name="Mascher T."/>
            <person name="Medema M.H."/>
            <person name="Devos D.P."/>
            <person name="Kaster A.-K."/>
            <person name="Ovreas L."/>
            <person name="Rohde M."/>
            <person name="Galperin M.Y."/>
            <person name="Jogler C."/>
        </authorList>
    </citation>
    <scope>NUCLEOTIDE SEQUENCE [LARGE SCALE GENOMIC DNA]</scope>
    <source>
        <strain evidence="1 2">Q31a</strain>
    </source>
</reference>
<dbReference type="InterPro" id="IPR018841">
    <property type="entry name" value="DUF2442"/>
</dbReference>
<dbReference type="Pfam" id="PF10387">
    <property type="entry name" value="DUF2442"/>
    <property type="match status" value="1"/>
</dbReference>
<accession>A0A518G0U4</accession>
<evidence type="ECO:0000313" key="1">
    <source>
        <dbReference type="EMBL" id="QDV22228.1"/>
    </source>
</evidence>
<sequence>MILHILEAELAGPSSLSVRFNDGCSATVDLRPLLTGPVFLPLLDPTAFAKFALDPVCKTVCWPNGADLAPEAIRSLIQVEQEVGG</sequence>
<dbReference type="Proteomes" id="UP000318017">
    <property type="component" value="Chromosome"/>
</dbReference>
<protein>
    <recommendedName>
        <fullName evidence="3">DUF2442 domain-containing protein</fullName>
    </recommendedName>
</protein>
<dbReference type="InterPro" id="IPR036782">
    <property type="entry name" value="NE0471-like_N"/>
</dbReference>